<feature type="region of interest" description="Disordered" evidence="1">
    <location>
        <begin position="92"/>
        <end position="117"/>
    </location>
</feature>
<evidence type="ECO:0000313" key="3">
    <source>
        <dbReference type="Proteomes" id="UP001597111"/>
    </source>
</evidence>
<feature type="non-terminal residue" evidence="2">
    <location>
        <position position="1"/>
    </location>
</feature>
<name>A0ABD6B955_9EURY</name>
<sequence length="117" mass="12134">EPPAVSITVDTTGGAADGLVDDVTIHARVAEPEEQEVDDESAGVSTLSRAPTEDSRRFTALSIDPGRPVDFDAAGLPLDRVDGEALTFDELSASSSNRTFSVTAEAAGTDEVRSSVV</sequence>
<evidence type="ECO:0000256" key="1">
    <source>
        <dbReference type="SAM" id="MobiDB-lite"/>
    </source>
</evidence>
<keyword evidence="3" id="KW-1185">Reference proteome</keyword>
<organism evidence="2 3">
    <name type="scientific">Halolamina salina</name>
    <dbReference type="NCBI Taxonomy" id="1220023"/>
    <lineage>
        <taxon>Archaea</taxon>
        <taxon>Methanobacteriati</taxon>
        <taxon>Methanobacteriota</taxon>
        <taxon>Stenosarchaea group</taxon>
        <taxon>Halobacteria</taxon>
        <taxon>Halobacteriales</taxon>
        <taxon>Haloferacaceae</taxon>
    </lineage>
</organism>
<gene>
    <name evidence="2" type="ORF">ACFR9S_12725</name>
</gene>
<dbReference type="EMBL" id="JBHUDH010000149">
    <property type="protein sequence ID" value="MFD1527145.1"/>
    <property type="molecule type" value="Genomic_DNA"/>
</dbReference>
<dbReference type="AlphaFoldDB" id="A0ABD6B955"/>
<dbReference type="RefSeq" id="WP_379818817.1">
    <property type="nucleotide sequence ID" value="NZ_JBHUDH010000149.1"/>
</dbReference>
<evidence type="ECO:0000313" key="2">
    <source>
        <dbReference type="EMBL" id="MFD1527145.1"/>
    </source>
</evidence>
<comment type="caution">
    <text evidence="2">The sequence shown here is derived from an EMBL/GenBank/DDBJ whole genome shotgun (WGS) entry which is preliminary data.</text>
</comment>
<feature type="compositionally biased region" description="Polar residues" evidence="1">
    <location>
        <begin position="92"/>
        <end position="102"/>
    </location>
</feature>
<feature type="non-terminal residue" evidence="2">
    <location>
        <position position="117"/>
    </location>
</feature>
<feature type="region of interest" description="Disordered" evidence="1">
    <location>
        <begin position="29"/>
        <end position="53"/>
    </location>
</feature>
<proteinExistence type="predicted"/>
<dbReference type="Proteomes" id="UP001597111">
    <property type="component" value="Unassembled WGS sequence"/>
</dbReference>
<feature type="compositionally biased region" description="Acidic residues" evidence="1">
    <location>
        <begin position="32"/>
        <end position="41"/>
    </location>
</feature>
<reference evidence="2 3" key="1">
    <citation type="journal article" date="2019" name="Int. J. Syst. Evol. Microbiol.">
        <title>The Global Catalogue of Microorganisms (GCM) 10K type strain sequencing project: providing services to taxonomists for standard genome sequencing and annotation.</title>
        <authorList>
            <consortium name="The Broad Institute Genomics Platform"/>
            <consortium name="The Broad Institute Genome Sequencing Center for Infectious Disease"/>
            <person name="Wu L."/>
            <person name="Ma J."/>
        </authorList>
    </citation>
    <scope>NUCLEOTIDE SEQUENCE [LARGE SCALE GENOMIC DNA]</scope>
    <source>
        <strain evidence="2 3">CGMCC 1.12285</strain>
    </source>
</reference>
<accession>A0ABD6B955</accession>
<protein>
    <submittedName>
        <fullName evidence="2">Uncharacterized protein</fullName>
    </submittedName>
</protein>